<reference evidence="1 2" key="1">
    <citation type="submission" date="2016-10" db="EMBL/GenBank/DDBJ databases">
        <authorList>
            <person name="de Groot N.N."/>
        </authorList>
    </citation>
    <scope>NUCLEOTIDE SEQUENCE [LARGE SCALE GENOMIC DNA]</scope>
    <source>
        <strain evidence="1 2">DSM 23126</strain>
    </source>
</reference>
<name>A0A1H2UQ42_9BACI</name>
<gene>
    <name evidence="1" type="ORF">SAMN05421781_1834</name>
</gene>
<dbReference type="OrthoDB" id="1122256at2"/>
<dbReference type="AlphaFoldDB" id="A0A1H2UQ42"/>
<protein>
    <recommendedName>
        <fullName evidence="3">YhfH-like protein</fullName>
    </recommendedName>
</protein>
<sequence length="44" mass="5103">MRETTMEYQSEMPTMICSDCGGEMTEHQETPMIQCDHCLSKTEE</sequence>
<evidence type="ECO:0008006" key="3">
    <source>
        <dbReference type="Google" id="ProtNLM"/>
    </source>
</evidence>
<dbReference type="EMBL" id="FNNC01000003">
    <property type="protein sequence ID" value="SDW58257.1"/>
    <property type="molecule type" value="Genomic_DNA"/>
</dbReference>
<evidence type="ECO:0000313" key="1">
    <source>
        <dbReference type="EMBL" id="SDW58257.1"/>
    </source>
</evidence>
<proteinExistence type="predicted"/>
<dbReference type="Proteomes" id="UP000199488">
    <property type="component" value="Unassembled WGS sequence"/>
</dbReference>
<organism evidence="1 2">
    <name type="scientific">Marinococcus luteus</name>
    <dbReference type="NCBI Taxonomy" id="1122204"/>
    <lineage>
        <taxon>Bacteria</taxon>
        <taxon>Bacillati</taxon>
        <taxon>Bacillota</taxon>
        <taxon>Bacilli</taxon>
        <taxon>Bacillales</taxon>
        <taxon>Bacillaceae</taxon>
        <taxon>Marinococcus</taxon>
    </lineage>
</organism>
<evidence type="ECO:0000313" key="2">
    <source>
        <dbReference type="Proteomes" id="UP000199488"/>
    </source>
</evidence>
<accession>A0A1H2UQ42</accession>
<keyword evidence="2" id="KW-1185">Reference proteome</keyword>
<dbReference type="RefSeq" id="WP_143030971.1">
    <property type="nucleotide sequence ID" value="NZ_FNNC01000003.1"/>
</dbReference>